<proteinExistence type="predicted"/>
<keyword evidence="2" id="KW-1185">Reference proteome</keyword>
<sequence length="67" mass="7478">MVIFPNQTFERWNRADCTVLAVGRVMAGLYILDSSSFTSKVIQAFTSTFDVSLNKAVNCTHLNNVFS</sequence>
<name>A0AAP0NM76_9MAGN</name>
<evidence type="ECO:0000313" key="1">
    <source>
        <dbReference type="EMBL" id="KAK9109571.1"/>
    </source>
</evidence>
<organism evidence="1 2">
    <name type="scientific">Stephania japonica</name>
    <dbReference type="NCBI Taxonomy" id="461633"/>
    <lineage>
        <taxon>Eukaryota</taxon>
        <taxon>Viridiplantae</taxon>
        <taxon>Streptophyta</taxon>
        <taxon>Embryophyta</taxon>
        <taxon>Tracheophyta</taxon>
        <taxon>Spermatophyta</taxon>
        <taxon>Magnoliopsida</taxon>
        <taxon>Ranunculales</taxon>
        <taxon>Menispermaceae</taxon>
        <taxon>Menispermoideae</taxon>
        <taxon>Cissampelideae</taxon>
        <taxon>Stephania</taxon>
    </lineage>
</organism>
<evidence type="ECO:0000313" key="2">
    <source>
        <dbReference type="Proteomes" id="UP001417504"/>
    </source>
</evidence>
<dbReference type="AlphaFoldDB" id="A0AAP0NM76"/>
<reference evidence="1 2" key="1">
    <citation type="submission" date="2024-01" db="EMBL/GenBank/DDBJ databases">
        <title>Genome assemblies of Stephania.</title>
        <authorList>
            <person name="Yang L."/>
        </authorList>
    </citation>
    <scope>NUCLEOTIDE SEQUENCE [LARGE SCALE GENOMIC DNA]</scope>
    <source>
        <strain evidence="1">QJT</strain>
        <tissue evidence="1">Leaf</tissue>
    </source>
</reference>
<dbReference type="Proteomes" id="UP001417504">
    <property type="component" value="Unassembled WGS sequence"/>
</dbReference>
<gene>
    <name evidence="1" type="ORF">Sjap_017631</name>
</gene>
<protein>
    <submittedName>
        <fullName evidence="1">Uncharacterized protein</fullName>
    </submittedName>
</protein>
<accession>A0AAP0NM76</accession>
<comment type="caution">
    <text evidence="1">The sequence shown here is derived from an EMBL/GenBank/DDBJ whole genome shotgun (WGS) entry which is preliminary data.</text>
</comment>
<dbReference type="EMBL" id="JBBNAE010000007">
    <property type="protein sequence ID" value="KAK9109571.1"/>
    <property type="molecule type" value="Genomic_DNA"/>
</dbReference>